<evidence type="ECO:0000313" key="2">
    <source>
        <dbReference type="Proteomes" id="UP000323506"/>
    </source>
</evidence>
<organism evidence="1 2">
    <name type="scientific">Gossypium darwinii</name>
    <name type="common">Darwin's cotton</name>
    <name type="synonym">Gossypium barbadense var. darwinii</name>
    <dbReference type="NCBI Taxonomy" id="34276"/>
    <lineage>
        <taxon>Eukaryota</taxon>
        <taxon>Viridiplantae</taxon>
        <taxon>Streptophyta</taxon>
        <taxon>Embryophyta</taxon>
        <taxon>Tracheophyta</taxon>
        <taxon>Spermatophyta</taxon>
        <taxon>Magnoliopsida</taxon>
        <taxon>eudicotyledons</taxon>
        <taxon>Gunneridae</taxon>
        <taxon>Pentapetalae</taxon>
        <taxon>rosids</taxon>
        <taxon>malvids</taxon>
        <taxon>Malvales</taxon>
        <taxon>Malvaceae</taxon>
        <taxon>Malvoideae</taxon>
        <taxon>Gossypium</taxon>
    </lineage>
</organism>
<protein>
    <submittedName>
        <fullName evidence="1">Uncharacterized protein</fullName>
    </submittedName>
</protein>
<keyword evidence="2" id="KW-1185">Reference proteome</keyword>
<proteinExistence type="predicted"/>
<sequence>MSEVSVTPTQRYSRTRASWGVRMPTWRAWRCEEGTVAAAGGQ</sequence>
<name>A0A5D2DR98_GOSDA</name>
<evidence type="ECO:0000313" key="1">
    <source>
        <dbReference type="EMBL" id="TYG83576.1"/>
    </source>
</evidence>
<gene>
    <name evidence="1" type="ORF">ES288_D01G179100v1</name>
</gene>
<dbReference type="Proteomes" id="UP000323506">
    <property type="component" value="Chromosome D01"/>
</dbReference>
<dbReference type="EMBL" id="CM017701">
    <property type="protein sequence ID" value="TYG83576.1"/>
    <property type="molecule type" value="Genomic_DNA"/>
</dbReference>
<reference evidence="1 2" key="1">
    <citation type="submission" date="2019-06" db="EMBL/GenBank/DDBJ databases">
        <title>WGS assembly of Gossypium darwinii.</title>
        <authorList>
            <person name="Chen Z.J."/>
            <person name="Sreedasyam A."/>
            <person name="Ando A."/>
            <person name="Song Q."/>
            <person name="De L."/>
            <person name="Hulse-Kemp A."/>
            <person name="Ding M."/>
            <person name="Ye W."/>
            <person name="Kirkbride R."/>
            <person name="Jenkins J."/>
            <person name="Plott C."/>
            <person name="Lovell J."/>
            <person name="Lin Y.-M."/>
            <person name="Vaughn R."/>
            <person name="Liu B."/>
            <person name="Li W."/>
            <person name="Simpson S."/>
            <person name="Scheffler B."/>
            <person name="Saski C."/>
            <person name="Grover C."/>
            <person name="Hu G."/>
            <person name="Conover J."/>
            <person name="Carlson J."/>
            <person name="Shu S."/>
            <person name="Boston L."/>
            <person name="Williams M."/>
            <person name="Peterson D."/>
            <person name="Mcgee K."/>
            <person name="Jones D."/>
            <person name="Wendel J."/>
            <person name="Stelly D."/>
            <person name="Grimwood J."/>
            <person name="Schmutz J."/>
        </authorList>
    </citation>
    <scope>NUCLEOTIDE SEQUENCE [LARGE SCALE GENOMIC DNA]</scope>
    <source>
        <strain evidence="1">1808015.09</strain>
    </source>
</reference>
<accession>A0A5D2DR98</accession>
<dbReference type="AlphaFoldDB" id="A0A5D2DR98"/>